<organism evidence="2">
    <name type="scientific">Brachypodium distachyon</name>
    <name type="common">Purple false brome</name>
    <name type="synonym">Trachynia distachya</name>
    <dbReference type="NCBI Taxonomy" id="15368"/>
    <lineage>
        <taxon>Eukaryota</taxon>
        <taxon>Viridiplantae</taxon>
        <taxon>Streptophyta</taxon>
        <taxon>Embryophyta</taxon>
        <taxon>Tracheophyta</taxon>
        <taxon>Spermatophyta</taxon>
        <taxon>Magnoliopsida</taxon>
        <taxon>Liliopsida</taxon>
        <taxon>Poales</taxon>
        <taxon>Poaceae</taxon>
        <taxon>BOP clade</taxon>
        <taxon>Pooideae</taxon>
        <taxon>Stipodae</taxon>
        <taxon>Brachypodieae</taxon>
        <taxon>Brachypodium</taxon>
    </lineage>
</organism>
<sequence>KHRIISPKCLCSSSNHLQKYLLPHGALPFFSPRAILPRPARRHRRCLLNPPLQSTTTQTPSRAPTSTTPPTPSSNASDDHAAAADPRQQEDRVLHPHPHRPPRRRPPHERHLLWIGGSNIYGRSLS</sequence>
<accession>A0A0Q3FV89</accession>
<proteinExistence type="predicted"/>
<feature type="compositionally biased region" description="Basic and acidic residues" evidence="1">
    <location>
        <begin position="77"/>
        <end position="94"/>
    </location>
</feature>
<keyword evidence="4" id="KW-1185">Reference proteome</keyword>
<feature type="region of interest" description="Disordered" evidence="1">
    <location>
        <begin position="41"/>
        <end position="111"/>
    </location>
</feature>
<dbReference type="Gramene" id="KQK03320">
    <property type="protein sequence ID" value="KQK03320"/>
    <property type="gene ID" value="BRADI_2g07096v3"/>
</dbReference>
<name>A0A0Q3FV89_BRADI</name>
<reference evidence="3" key="3">
    <citation type="submission" date="2018-08" db="UniProtKB">
        <authorList>
            <consortium name="EnsemblPlants"/>
        </authorList>
    </citation>
    <scope>IDENTIFICATION</scope>
    <source>
        <strain evidence="3">cv. Bd21</strain>
    </source>
</reference>
<evidence type="ECO:0000313" key="4">
    <source>
        <dbReference type="Proteomes" id="UP000008810"/>
    </source>
</evidence>
<dbReference type="EnsemblPlants" id="KQK03320">
    <property type="protein sequence ID" value="KQK03320"/>
    <property type="gene ID" value="BRADI_2g07096v3"/>
</dbReference>
<protein>
    <submittedName>
        <fullName evidence="2 3">Uncharacterized protein</fullName>
    </submittedName>
</protein>
<feature type="non-terminal residue" evidence="2">
    <location>
        <position position="1"/>
    </location>
</feature>
<evidence type="ECO:0000256" key="1">
    <source>
        <dbReference type="SAM" id="MobiDB-lite"/>
    </source>
</evidence>
<dbReference type="AlphaFoldDB" id="A0A0Q3FV89"/>
<feature type="compositionally biased region" description="Low complexity" evidence="1">
    <location>
        <begin position="47"/>
        <end position="66"/>
    </location>
</feature>
<gene>
    <name evidence="2" type="ORF">BRADI_2g07096v3</name>
</gene>
<evidence type="ECO:0000313" key="2">
    <source>
        <dbReference type="EMBL" id="KQK03320.1"/>
    </source>
</evidence>
<evidence type="ECO:0000313" key="3">
    <source>
        <dbReference type="EnsemblPlants" id="KQK03320"/>
    </source>
</evidence>
<feature type="compositionally biased region" description="Basic residues" evidence="1">
    <location>
        <begin position="95"/>
        <end position="108"/>
    </location>
</feature>
<reference evidence="2" key="2">
    <citation type="submission" date="2017-06" db="EMBL/GenBank/DDBJ databases">
        <title>WGS assembly of Brachypodium distachyon.</title>
        <authorList>
            <consortium name="The International Brachypodium Initiative"/>
            <person name="Lucas S."/>
            <person name="Harmon-Smith M."/>
            <person name="Lail K."/>
            <person name="Tice H."/>
            <person name="Grimwood J."/>
            <person name="Bruce D."/>
            <person name="Barry K."/>
            <person name="Shu S."/>
            <person name="Lindquist E."/>
            <person name="Wang M."/>
            <person name="Pitluck S."/>
            <person name="Vogel J.P."/>
            <person name="Garvin D.F."/>
            <person name="Mockler T.C."/>
            <person name="Schmutz J."/>
            <person name="Rokhsar D."/>
            <person name="Bevan M.W."/>
        </authorList>
    </citation>
    <scope>NUCLEOTIDE SEQUENCE</scope>
    <source>
        <strain evidence="2">Bd21</strain>
    </source>
</reference>
<dbReference type="InParanoid" id="A0A0Q3FV89"/>
<reference evidence="2 3" key="1">
    <citation type="journal article" date="2010" name="Nature">
        <title>Genome sequencing and analysis of the model grass Brachypodium distachyon.</title>
        <authorList>
            <consortium name="International Brachypodium Initiative"/>
        </authorList>
    </citation>
    <scope>NUCLEOTIDE SEQUENCE [LARGE SCALE GENOMIC DNA]</scope>
    <source>
        <strain evidence="2 3">Bd21</strain>
    </source>
</reference>
<dbReference type="Proteomes" id="UP000008810">
    <property type="component" value="Chromosome 2"/>
</dbReference>
<dbReference type="EMBL" id="CM000881">
    <property type="protein sequence ID" value="KQK03320.1"/>
    <property type="molecule type" value="Genomic_DNA"/>
</dbReference>